<keyword evidence="2" id="KW-1185">Reference proteome</keyword>
<sequence length="507" mass="56644">MGDHKERIHFGTLERDAVGYAKRKREEAQQEAQQGSTSHISRINLDMIDEVVDETEDASLRSESLESRRKAMQEFERKRIARTIAVPTEDEKVKLALRKHGHPICLFGEDAGDRRSRLRYILSKIVMEGGKADEQSDKEEGGTGSDDENEEFFTEGSQELLRARRDMAEFSLGRAQKRIEQQREEFKVPLVEVRQRRQELITKLKSYANMGSQVGDDRPLSRGIFSPDSKHFLTSSWTGHIKLWSIPDCQHIRTYRGHTDRVGGLSFHPRAGSLGEETADFSSGAADSTILLWSMGKETPVGKLEGHASRVVHVDHHPNGSYLGSASYDGSWRLWDIATQTELLLQEGHSRELFALKFQCDGSLVATGGLDGIGRVWDLRSGRSIMSLQGHAKEIFGIDWSPNGFQVATGSADNTVKIFDVRRIAQVHEIPAHRSMVTDVRFSRHGGGQYLATASNDGLVNVWTAGDWRLQKSLAGHSGKVMSVDISSDGSCMASTGYDCTLKLWME</sequence>
<name>A0ACC1JCV3_9FUNG</name>
<reference evidence="1" key="1">
    <citation type="submission" date="2022-07" db="EMBL/GenBank/DDBJ databases">
        <title>Phylogenomic reconstructions and comparative analyses of Kickxellomycotina fungi.</title>
        <authorList>
            <person name="Reynolds N.K."/>
            <person name="Stajich J.E."/>
            <person name="Barry K."/>
            <person name="Grigoriev I.V."/>
            <person name="Crous P."/>
            <person name="Smith M.E."/>
        </authorList>
    </citation>
    <scope>NUCLEOTIDE SEQUENCE</scope>
    <source>
        <strain evidence="1">NRRL 5244</strain>
    </source>
</reference>
<dbReference type="EMBL" id="JANBPW010000946">
    <property type="protein sequence ID" value="KAJ1947293.1"/>
    <property type="molecule type" value="Genomic_DNA"/>
</dbReference>
<comment type="caution">
    <text evidence="1">The sequence shown here is derived from an EMBL/GenBank/DDBJ whole genome shotgun (WGS) entry which is preliminary data.</text>
</comment>
<proteinExistence type="predicted"/>
<protein>
    <submittedName>
        <fullName evidence="1">Uncharacterized protein</fullName>
    </submittedName>
</protein>
<evidence type="ECO:0000313" key="2">
    <source>
        <dbReference type="Proteomes" id="UP001150603"/>
    </source>
</evidence>
<organism evidence="1 2">
    <name type="scientific">Linderina macrospora</name>
    <dbReference type="NCBI Taxonomy" id="4868"/>
    <lineage>
        <taxon>Eukaryota</taxon>
        <taxon>Fungi</taxon>
        <taxon>Fungi incertae sedis</taxon>
        <taxon>Zoopagomycota</taxon>
        <taxon>Kickxellomycotina</taxon>
        <taxon>Kickxellomycetes</taxon>
        <taxon>Kickxellales</taxon>
        <taxon>Kickxellaceae</taxon>
        <taxon>Linderina</taxon>
    </lineage>
</organism>
<dbReference type="Proteomes" id="UP001150603">
    <property type="component" value="Unassembled WGS sequence"/>
</dbReference>
<gene>
    <name evidence="1" type="ORF">FBU59_001891</name>
</gene>
<evidence type="ECO:0000313" key="1">
    <source>
        <dbReference type="EMBL" id="KAJ1947293.1"/>
    </source>
</evidence>
<accession>A0ACC1JCV3</accession>